<evidence type="ECO:0000313" key="4">
    <source>
        <dbReference type="WBParaSite" id="ASIM_0000102101-mRNA-1"/>
    </source>
</evidence>
<sequence length="345" mass="36498">MSKDYKRLLSIVLLSLITASHSFLFGGGNPMGCTQTNCWPFGSSTGSAGSSGGLCPNGYGSGCDTNPIPTWPGSTGCADGGMNCQNGFMNDNNYQNTMNGAYQNTMNGPYQGVMPNPCSNDQFGTNCNYPPAPINPCNNNNNNGGGGANIWCSLLPYDQLGYQTQSNNMNPSMQVLAGNGIPQQQISPSLCNGLNCNPYQNMPSPYQTSPFMQSLTGQNNAMFSTNSFQMDPCYGMNGCNFGSSALPSSSAYSSPQVGSGYLNMNPISSGFSRSPGLSRASAGYQVAGVPSRHTHNYPPPVILIQQSPNAPTAAGEKLLKLKPSFYSANFVRFGGFSIGFLRRSE</sequence>
<dbReference type="WBParaSite" id="ASIM_0000102101-mRNA-1">
    <property type="protein sequence ID" value="ASIM_0000102101-mRNA-1"/>
    <property type="gene ID" value="ASIM_0000102101"/>
</dbReference>
<feature type="chain" id="PRO_5043120725" evidence="1">
    <location>
        <begin position="23"/>
        <end position="345"/>
    </location>
</feature>
<evidence type="ECO:0000313" key="2">
    <source>
        <dbReference type="EMBL" id="VDK18224.1"/>
    </source>
</evidence>
<protein>
    <submittedName>
        <fullName evidence="2 4">Uncharacterized protein</fullName>
    </submittedName>
</protein>
<name>A0A0M3J0I3_ANISI</name>
<dbReference type="EMBL" id="UYRR01000798">
    <property type="protein sequence ID" value="VDK18224.1"/>
    <property type="molecule type" value="Genomic_DNA"/>
</dbReference>
<keyword evidence="1" id="KW-0732">Signal</keyword>
<accession>A0A0M3J0I3</accession>
<dbReference type="Proteomes" id="UP000267096">
    <property type="component" value="Unassembled WGS sequence"/>
</dbReference>
<evidence type="ECO:0000256" key="1">
    <source>
        <dbReference type="SAM" id="SignalP"/>
    </source>
</evidence>
<keyword evidence="3" id="KW-1185">Reference proteome</keyword>
<organism evidence="4">
    <name type="scientific">Anisakis simplex</name>
    <name type="common">Herring worm</name>
    <dbReference type="NCBI Taxonomy" id="6269"/>
    <lineage>
        <taxon>Eukaryota</taxon>
        <taxon>Metazoa</taxon>
        <taxon>Ecdysozoa</taxon>
        <taxon>Nematoda</taxon>
        <taxon>Chromadorea</taxon>
        <taxon>Rhabditida</taxon>
        <taxon>Spirurina</taxon>
        <taxon>Ascaridomorpha</taxon>
        <taxon>Ascaridoidea</taxon>
        <taxon>Anisakidae</taxon>
        <taxon>Anisakis</taxon>
        <taxon>Anisakis simplex complex</taxon>
    </lineage>
</organism>
<proteinExistence type="predicted"/>
<evidence type="ECO:0000313" key="3">
    <source>
        <dbReference type="Proteomes" id="UP000267096"/>
    </source>
</evidence>
<reference evidence="4" key="1">
    <citation type="submission" date="2017-02" db="UniProtKB">
        <authorList>
            <consortium name="WormBaseParasite"/>
        </authorList>
    </citation>
    <scope>IDENTIFICATION</scope>
</reference>
<gene>
    <name evidence="2" type="ORF">ASIM_LOCUS917</name>
</gene>
<feature type="signal peptide" evidence="1">
    <location>
        <begin position="1"/>
        <end position="22"/>
    </location>
</feature>
<dbReference type="AlphaFoldDB" id="A0A0M3J0I3"/>
<reference evidence="2 3" key="2">
    <citation type="submission" date="2018-11" db="EMBL/GenBank/DDBJ databases">
        <authorList>
            <consortium name="Pathogen Informatics"/>
        </authorList>
    </citation>
    <scope>NUCLEOTIDE SEQUENCE [LARGE SCALE GENOMIC DNA]</scope>
</reference>